<dbReference type="GO" id="GO:0046100">
    <property type="term" value="P:hypoxanthine metabolic process"/>
    <property type="evidence" value="ECO:0007669"/>
    <property type="project" value="TreeGrafter"/>
</dbReference>
<dbReference type="Pfam" id="PF00156">
    <property type="entry name" value="Pribosyltran"/>
    <property type="match status" value="1"/>
</dbReference>
<dbReference type="GO" id="GO:0000166">
    <property type="term" value="F:nucleotide binding"/>
    <property type="evidence" value="ECO:0007669"/>
    <property type="project" value="UniProtKB-KW"/>
</dbReference>
<evidence type="ECO:0000256" key="4">
    <source>
        <dbReference type="ARBA" id="ARBA00008391"/>
    </source>
</evidence>
<comment type="cofactor">
    <cofactor evidence="1 15">
        <name>Mg(2+)</name>
        <dbReference type="ChEBI" id="CHEBI:18420"/>
    </cofactor>
</comment>
<keyword evidence="7 15" id="KW-0328">Glycosyltransferase</keyword>
<evidence type="ECO:0000256" key="14">
    <source>
        <dbReference type="ARBA" id="ARBA00049402"/>
    </source>
</evidence>
<evidence type="ECO:0000256" key="12">
    <source>
        <dbReference type="ARBA" id="ARBA00022842"/>
    </source>
</evidence>
<keyword evidence="9 15" id="KW-0479">Metal-binding</keyword>
<evidence type="ECO:0000256" key="13">
    <source>
        <dbReference type="ARBA" id="ARBA00048811"/>
    </source>
</evidence>
<dbReference type="InterPro" id="IPR005904">
    <property type="entry name" value="Hxn_phspho_trans"/>
</dbReference>
<dbReference type="GO" id="GO:0006178">
    <property type="term" value="P:guanine salvage"/>
    <property type="evidence" value="ECO:0007669"/>
    <property type="project" value="TreeGrafter"/>
</dbReference>
<evidence type="ECO:0000256" key="5">
    <source>
        <dbReference type="ARBA" id="ARBA00011895"/>
    </source>
</evidence>
<dbReference type="NCBIfam" id="TIGR01203">
    <property type="entry name" value="HGPRTase"/>
    <property type="match status" value="1"/>
</dbReference>
<evidence type="ECO:0000313" key="17">
    <source>
        <dbReference type="EMBL" id="KIX84616.1"/>
    </source>
</evidence>
<evidence type="ECO:0000256" key="8">
    <source>
        <dbReference type="ARBA" id="ARBA00022679"/>
    </source>
</evidence>
<dbReference type="Proteomes" id="UP000030364">
    <property type="component" value="Unassembled WGS sequence"/>
</dbReference>
<dbReference type="PANTHER" id="PTHR43340:SF1">
    <property type="entry name" value="HYPOXANTHINE PHOSPHORIBOSYLTRANSFERASE"/>
    <property type="match status" value="1"/>
</dbReference>
<comment type="subcellular location">
    <subcellularLocation>
        <location evidence="2 15">Cytoplasm</location>
    </subcellularLocation>
</comment>
<evidence type="ECO:0000256" key="2">
    <source>
        <dbReference type="ARBA" id="ARBA00004496"/>
    </source>
</evidence>
<dbReference type="EC" id="2.4.2.8" evidence="5 15"/>
<dbReference type="GO" id="GO:0000287">
    <property type="term" value="F:magnesium ion binding"/>
    <property type="evidence" value="ECO:0007669"/>
    <property type="project" value="TreeGrafter"/>
</dbReference>
<dbReference type="PANTHER" id="PTHR43340">
    <property type="entry name" value="HYPOXANTHINE-GUANINE PHOSPHORIBOSYLTRANSFERASE"/>
    <property type="match status" value="1"/>
</dbReference>
<evidence type="ECO:0000256" key="7">
    <source>
        <dbReference type="ARBA" id="ARBA00022676"/>
    </source>
</evidence>
<gene>
    <name evidence="17" type="ORF">THFILI_05105</name>
</gene>
<proteinExistence type="inferred from homology"/>
<dbReference type="GO" id="GO:0052657">
    <property type="term" value="F:guanine phosphoribosyltransferase activity"/>
    <property type="evidence" value="ECO:0007669"/>
    <property type="project" value="RHEA"/>
</dbReference>
<accession>A0A0D6XBB1</accession>
<evidence type="ECO:0000259" key="16">
    <source>
        <dbReference type="Pfam" id="PF00156"/>
    </source>
</evidence>
<dbReference type="GO" id="GO:0032264">
    <property type="term" value="P:IMP salvage"/>
    <property type="evidence" value="ECO:0007669"/>
    <property type="project" value="UniProtKB-UniPathway"/>
</dbReference>
<evidence type="ECO:0000256" key="11">
    <source>
        <dbReference type="ARBA" id="ARBA00022741"/>
    </source>
</evidence>
<keyword evidence="18" id="KW-1185">Reference proteome</keyword>
<dbReference type="CDD" id="cd06223">
    <property type="entry name" value="PRTases_typeI"/>
    <property type="match status" value="1"/>
</dbReference>
<dbReference type="GO" id="GO:0004422">
    <property type="term" value="F:hypoxanthine phosphoribosyltransferase activity"/>
    <property type="evidence" value="ECO:0007669"/>
    <property type="project" value="InterPro"/>
</dbReference>
<comment type="catalytic activity">
    <reaction evidence="14">
        <text>IMP + diphosphate = hypoxanthine + 5-phospho-alpha-D-ribose 1-diphosphate</text>
        <dbReference type="Rhea" id="RHEA:17973"/>
        <dbReference type="ChEBI" id="CHEBI:17368"/>
        <dbReference type="ChEBI" id="CHEBI:33019"/>
        <dbReference type="ChEBI" id="CHEBI:58017"/>
        <dbReference type="ChEBI" id="CHEBI:58053"/>
        <dbReference type="EC" id="2.4.2.8"/>
    </reaction>
    <physiologicalReaction direction="right-to-left" evidence="14">
        <dbReference type="Rhea" id="RHEA:17975"/>
    </physiologicalReaction>
</comment>
<dbReference type="AlphaFoldDB" id="A0A0D6XBB1"/>
<keyword evidence="8 15" id="KW-0808">Transferase</keyword>
<reference evidence="17 18" key="1">
    <citation type="journal article" date="2015" name="Genome Announc.">
        <title>Draft Genome Sequence of the Thermophile Thermus filiformis ATCC 43280, Producer of Carotenoid-(Di)glucoside-Branched Fatty Acid (Di)esters and Source of Hyperthermostable Enzymes of Biotechnological Interest.</title>
        <authorList>
            <person name="Mandelli F."/>
            <person name="Oliveira Ramires B."/>
            <person name="Couger M.B."/>
            <person name="Paixao D.A."/>
            <person name="Camilo C.M."/>
            <person name="Polikarpov I."/>
            <person name="Prade R."/>
            <person name="Riano-Pachon D.M."/>
            <person name="Squina F.M."/>
        </authorList>
    </citation>
    <scope>NUCLEOTIDE SEQUENCE [LARGE SCALE GENOMIC DNA]</scope>
    <source>
        <strain evidence="17 18">ATCC 43280</strain>
    </source>
</reference>
<keyword evidence="11 15" id="KW-0547">Nucleotide-binding</keyword>
<name>A0A0D6XBB1_THEFI</name>
<dbReference type="SUPFAM" id="SSF53271">
    <property type="entry name" value="PRTase-like"/>
    <property type="match status" value="1"/>
</dbReference>
<feature type="domain" description="Phosphoribosyltransferase" evidence="16">
    <location>
        <begin position="16"/>
        <end position="157"/>
    </location>
</feature>
<protein>
    <recommendedName>
        <fullName evidence="5 15">Hypoxanthine phosphoribosyltransferase</fullName>
        <ecNumber evidence="5 15">2.4.2.8</ecNumber>
    </recommendedName>
</protein>
<dbReference type="InterPro" id="IPR050408">
    <property type="entry name" value="HGPRT"/>
</dbReference>
<comment type="similarity">
    <text evidence="4 15">Belongs to the purine/pyrimidine phosphoribosyltransferase family.</text>
</comment>
<sequence length="178" mass="19997">MFTTGNGPVQIPEAAIRARVKELGEAIARDYQGRTPHMICVLNGAFIFMADLVRAIPLPLTLDFISISSYGNAYKSSGEVELIKDLRLPIHGKDVIVVEDIVDTGLTLSYLLEYLEARKPRSLRVAALLSKPSRRQVEVPIHYLGFEIEDAYVYGYGLDRAQFDRNLPFITSIRPEEE</sequence>
<comment type="caution">
    <text evidence="17">The sequence shown here is derived from an EMBL/GenBank/DDBJ whole genome shotgun (WGS) entry which is preliminary data.</text>
</comment>
<evidence type="ECO:0000256" key="9">
    <source>
        <dbReference type="ARBA" id="ARBA00022723"/>
    </source>
</evidence>
<dbReference type="Gene3D" id="3.40.50.2020">
    <property type="match status" value="1"/>
</dbReference>
<dbReference type="GO" id="GO:0005829">
    <property type="term" value="C:cytosol"/>
    <property type="evidence" value="ECO:0007669"/>
    <property type="project" value="TreeGrafter"/>
</dbReference>
<keyword evidence="10 15" id="KW-0660">Purine salvage</keyword>
<evidence type="ECO:0000256" key="3">
    <source>
        <dbReference type="ARBA" id="ARBA00004669"/>
    </source>
</evidence>
<dbReference type="EMBL" id="JPSL02000038">
    <property type="protein sequence ID" value="KIX84616.1"/>
    <property type="molecule type" value="Genomic_DNA"/>
</dbReference>
<dbReference type="GO" id="GO:0006166">
    <property type="term" value="P:purine ribonucleoside salvage"/>
    <property type="evidence" value="ECO:0007669"/>
    <property type="project" value="UniProtKB-KW"/>
</dbReference>
<dbReference type="FunFam" id="3.40.50.2020:FF:000006">
    <property type="entry name" value="Hypoxanthine phosphoribosyltransferase"/>
    <property type="match status" value="1"/>
</dbReference>
<dbReference type="InterPro" id="IPR029057">
    <property type="entry name" value="PRTase-like"/>
</dbReference>
<evidence type="ECO:0000256" key="6">
    <source>
        <dbReference type="ARBA" id="ARBA00022490"/>
    </source>
</evidence>
<evidence type="ECO:0000256" key="1">
    <source>
        <dbReference type="ARBA" id="ARBA00001946"/>
    </source>
</evidence>
<comment type="catalytic activity">
    <reaction evidence="13">
        <text>GMP + diphosphate = guanine + 5-phospho-alpha-D-ribose 1-diphosphate</text>
        <dbReference type="Rhea" id="RHEA:25424"/>
        <dbReference type="ChEBI" id="CHEBI:16235"/>
        <dbReference type="ChEBI" id="CHEBI:33019"/>
        <dbReference type="ChEBI" id="CHEBI:58017"/>
        <dbReference type="ChEBI" id="CHEBI:58115"/>
        <dbReference type="EC" id="2.4.2.8"/>
    </reaction>
    <physiologicalReaction direction="right-to-left" evidence="13">
        <dbReference type="Rhea" id="RHEA:25426"/>
    </physiologicalReaction>
</comment>
<evidence type="ECO:0000256" key="10">
    <source>
        <dbReference type="ARBA" id="ARBA00022726"/>
    </source>
</evidence>
<dbReference type="GO" id="GO:0032263">
    <property type="term" value="P:GMP salvage"/>
    <property type="evidence" value="ECO:0007669"/>
    <property type="project" value="TreeGrafter"/>
</dbReference>
<keyword evidence="6 15" id="KW-0963">Cytoplasm</keyword>
<keyword evidence="12 15" id="KW-0460">Magnesium</keyword>
<organism evidence="17 18">
    <name type="scientific">Thermus filiformis</name>
    <dbReference type="NCBI Taxonomy" id="276"/>
    <lineage>
        <taxon>Bacteria</taxon>
        <taxon>Thermotogati</taxon>
        <taxon>Deinococcota</taxon>
        <taxon>Deinococci</taxon>
        <taxon>Thermales</taxon>
        <taxon>Thermaceae</taxon>
        <taxon>Thermus</taxon>
    </lineage>
</organism>
<dbReference type="UniPathway" id="UPA00591">
    <property type="reaction ID" value="UER00648"/>
</dbReference>
<comment type="pathway">
    <text evidence="3 15">Purine metabolism; IMP biosynthesis via salvage pathway; IMP from hypoxanthine: step 1/1.</text>
</comment>
<evidence type="ECO:0000313" key="18">
    <source>
        <dbReference type="Proteomes" id="UP000030364"/>
    </source>
</evidence>
<evidence type="ECO:0000256" key="15">
    <source>
        <dbReference type="RuleBase" id="RU364099"/>
    </source>
</evidence>
<dbReference type="STRING" id="276.THFILI_05105"/>
<dbReference type="InterPro" id="IPR000836">
    <property type="entry name" value="PRTase_dom"/>
</dbReference>